<dbReference type="GeneID" id="75117576"/>
<dbReference type="EMBL" id="AZGN01000052">
    <property type="protein sequence ID" value="KRM31764.1"/>
    <property type="molecule type" value="Genomic_DNA"/>
</dbReference>
<protein>
    <submittedName>
        <fullName evidence="2">Uncharacterized protein</fullName>
    </submittedName>
</protein>
<reference evidence="2 3" key="1">
    <citation type="journal article" date="2015" name="Genome Announc.">
        <title>Expanding the biotechnology potential of lactobacilli through comparative genomics of 213 strains and associated genera.</title>
        <authorList>
            <person name="Sun Z."/>
            <person name="Harris H.M."/>
            <person name="McCann A."/>
            <person name="Guo C."/>
            <person name="Argimon S."/>
            <person name="Zhang W."/>
            <person name="Yang X."/>
            <person name="Jeffery I.B."/>
            <person name="Cooney J.C."/>
            <person name="Kagawa T.F."/>
            <person name="Liu W."/>
            <person name="Song Y."/>
            <person name="Salvetti E."/>
            <person name="Wrobel A."/>
            <person name="Rasinkangas P."/>
            <person name="Parkhill J."/>
            <person name="Rea M.C."/>
            <person name="O'Sullivan O."/>
            <person name="Ritari J."/>
            <person name="Douillard F.P."/>
            <person name="Paul Ross R."/>
            <person name="Yang R."/>
            <person name="Briner A.E."/>
            <person name="Felis G.E."/>
            <person name="de Vos W.M."/>
            <person name="Barrangou R."/>
            <person name="Klaenhammer T.R."/>
            <person name="Caufield P.W."/>
            <person name="Cui Y."/>
            <person name="Zhang H."/>
            <person name="O'Toole P.W."/>
        </authorList>
    </citation>
    <scope>NUCLEOTIDE SEQUENCE [LARGE SCALE GENOMIC DNA]</scope>
    <source>
        <strain evidence="2 3">DSM 6629</strain>
    </source>
</reference>
<feature type="region of interest" description="Disordered" evidence="1">
    <location>
        <begin position="1"/>
        <end position="21"/>
    </location>
</feature>
<evidence type="ECO:0000313" key="3">
    <source>
        <dbReference type="Proteomes" id="UP000051735"/>
    </source>
</evidence>
<accession>A0ABR5PN18</accession>
<dbReference type="RefSeq" id="WP_057811465.1">
    <property type="nucleotide sequence ID" value="NZ_AZGN01000052.1"/>
</dbReference>
<dbReference type="Proteomes" id="UP000051735">
    <property type="component" value="Unassembled WGS sequence"/>
</dbReference>
<proteinExistence type="predicted"/>
<evidence type="ECO:0000313" key="2">
    <source>
        <dbReference type="EMBL" id="KRM31764.1"/>
    </source>
</evidence>
<evidence type="ECO:0000256" key="1">
    <source>
        <dbReference type="SAM" id="MobiDB-lite"/>
    </source>
</evidence>
<comment type="caution">
    <text evidence="2">The sequence shown here is derived from an EMBL/GenBank/DDBJ whole genome shotgun (WGS) entry which is preliminary data.</text>
</comment>
<gene>
    <name evidence="2" type="ORF">FC44_GL000466</name>
</gene>
<name>A0ABR5PN18_9LACO</name>
<organism evidence="2 3">
    <name type="scientific">Lactobacillus intestinalis DSM 6629</name>
    <dbReference type="NCBI Taxonomy" id="1423761"/>
    <lineage>
        <taxon>Bacteria</taxon>
        <taxon>Bacillati</taxon>
        <taxon>Bacillota</taxon>
        <taxon>Bacilli</taxon>
        <taxon>Lactobacillales</taxon>
        <taxon>Lactobacillaceae</taxon>
        <taxon>Lactobacillus</taxon>
    </lineage>
</organism>
<sequence length="64" mass="7561">MSVAKKYRINGFKPAKLPKDNKQKFDRRKELLNKVKKKHALKSTIPIQKIGSKEDKSEIKKLRR</sequence>
<feature type="region of interest" description="Disordered" evidence="1">
    <location>
        <begin position="43"/>
        <end position="64"/>
    </location>
</feature>
<keyword evidence="3" id="KW-1185">Reference proteome</keyword>
<feature type="compositionally biased region" description="Basic and acidic residues" evidence="1">
    <location>
        <begin position="51"/>
        <end position="64"/>
    </location>
</feature>